<dbReference type="InterPro" id="IPR039426">
    <property type="entry name" value="TonB-dep_rcpt-like"/>
</dbReference>
<keyword evidence="1" id="KW-0472">Membrane</keyword>
<organism evidence="4 5">
    <name type="scientific">Algoriphagus lacus</name>
    <dbReference type="NCBI Taxonomy" id="2056311"/>
    <lineage>
        <taxon>Bacteria</taxon>
        <taxon>Pseudomonadati</taxon>
        <taxon>Bacteroidota</taxon>
        <taxon>Cytophagia</taxon>
        <taxon>Cytophagales</taxon>
        <taxon>Cyclobacteriaceae</taxon>
        <taxon>Algoriphagus</taxon>
    </lineage>
</organism>
<dbReference type="Gene3D" id="2.170.130.10">
    <property type="entry name" value="TonB-dependent receptor, plug domain"/>
    <property type="match status" value="1"/>
</dbReference>
<comment type="caution">
    <text evidence="4">The sequence shown here is derived from an EMBL/GenBank/DDBJ whole genome shotgun (WGS) entry which is preliminary data.</text>
</comment>
<evidence type="ECO:0000313" key="4">
    <source>
        <dbReference type="EMBL" id="RIW16286.1"/>
    </source>
</evidence>
<reference evidence="4 5" key="1">
    <citation type="submission" date="2018-09" db="EMBL/GenBank/DDBJ databases">
        <authorList>
            <person name="Wang X."/>
            <person name="Du Z."/>
        </authorList>
    </citation>
    <scope>NUCLEOTIDE SEQUENCE [LARGE SCALE GENOMIC DNA]</scope>
    <source>
        <strain evidence="4 5">N3</strain>
    </source>
</reference>
<dbReference type="InterPro" id="IPR012910">
    <property type="entry name" value="Plug_dom"/>
</dbReference>
<keyword evidence="2" id="KW-0732">Signal</keyword>
<dbReference type="Pfam" id="PF07715">
    <property type="entry name" value="Plug"/>
    <property type="match status" value="1"/>
</dbReference>
<proteinExistence type="inferred from homology"/>
<dbReference type="Gene3D" id="2.60.40.1930">
    <property type="match status" value="1"/>
</dbReference>
<dbReference type="OrthoDB" id="679547at2"/>
<keyword evidence="1" id="KW-0813">Transport</keyword>
<feature type="chain" id="PRO_5018986637" description="TonB-dependent receptor plug domain-containing protein" evidence="2">
    <location>
        <begin position="22"/>
        <end position="894"/>
    </location>
</feature>
<dbReference type="EMBL" id="QXML01000003">
    <property type="protein sequence ID" value="RIW16286.1"/>
    <property type="molecule type" value="Genomic_DNA"/>
</dbReference>
<dbReference type="SUPFAM" id="SSF56935">
    <property type="entry name" value="Porins"/>
    <property type="match status" value="1"/>
</dbReference>
<dbReference type="AlphaFoldDB" id="A0A418PT77"/>
<comment type="similarity">
    <text evidence="1">Belongs to the TonB-dependent receptor family.</text>
</comment>
<evidence type="ECO:0000259" key="3">
    <source>
        <dbReference type="Pfam" id="PF07715"/>
    </source>
</evidence>
<keyword evidence="1" id="KW-1134">Transmembrane beta strand</keyword>
<comment type="subcellular location">
    <subcellularLocation>
        <location evidence="1">Cell outer membrane</location>
        <topology evidence="1">Multi-pass membrane protein</topology>
    </subcellularLocation>
</comment>
<dbReference type="RefSeq" id="WP_119477141.1">
    <property type="nucleotide sequence ID" value="NZ_QXML01000003.1"/>
</dbReference>
<sequence length="894" mass="98529">MRKLILIPIFGILFSITQTQAQTQQEQVEKIQSYFEKSQSEFPIEKAYLQLDKYTFTLGEDLWFSAFLTAGGLQLPSPLSKTLYVDFFDGDGLLLSQKVIKMENGRGAGDFQIPLFGKTGIYQIKAYTTWMRNFGEDYLFSQTFKVVDGQGGSFLPNVAFTQISSQNGRIRYQVEMEAVDASGIPLSNRTLLLRAISGMDELNTQEVTLNAQGKVSFGFSIPDGEYPDQSLEINFQENPDYTVTHKIKLPFSFSKADIQFLPEGGHWVLGKKSTLAFRAIYPDGTPVEIEGSLEGVDNSHFSTFFGGMGKLEVTPTTEENFALVKDRKTGEERRIALPRVEKEGITLQVVNSKDAAFVTAFIQGNSNPGRLMLVSHTRGLINFIIQGELFNGVWGVRIPKQNLPSGINSISILNSLGKPLLERQVFIQGEDRLQVELSNSGKTGPREKNTLNFTSNFQGKPAPGSFSISVVDADQTADETDEKGNILSALLLTSDLKGKVFNPGHYFKNQEESTLQALDLVMLTHGWSRYSWDDIFESKFPDQGFFIEQGITIQGQISEQNSTKKGLAGGKVSALIGEGVELISTEFGADGKFILADLDYQDSVTVTITAEDQRVKNFIDVSLTQPVPAFKSLGGMFPESVFWPKGLAESAQARNLMQRMNTEESITDLEGVTVEAQTLQEEQIQSRKLFGEGDASIQPDEIPGMAGFSNVFQMIQGRVAGVRVNVSGFNVSVQIRGAGSIQAGTDPLYLLDNVPVDAGVLFQVNPRDIQSIEVFKDPARTVMFGVQGANGVIAVYTKTGAGITYESVGGTLVTKYGGYQIPKEFYSPKYDELTPSNSITDQRATIYWNPLVQTDSEGKAIVEYYNSDIAKKQLIILEGMDAQGRLGRVVKILE</sequence>
<dbReference type="InterPro" id="IPR037066">
    <property type="entry name" value="Plug_dom_sf"/>
</dbReference>
<gene>
    <name evidence="4" type="ORF">D0X99_07935</name>
</gene>
<protein>
    <recommendedName>
        <fullName evidence="3">TonB-dependent receptor plug domain-containing protein</fullName>
    </recommendedName>
</protein>
<evidence type="ECO:0000313" key="5">
    <source>
        <dbReference type="Proteomes" id="UP000283522"/>
    </source>
</evidence>
<name>A0A418PT77_9BACT</name>
<keyword evidence="1" id="KW-0998">Cell outer membrane</keyword>
<dbReference type="PROSITE" id="PS52016">
    <property type="entry name" value="TONB_DEPENDENT_REC_3"/>
    <property type="match status" value="1"/>
</dbReference>
<keyword evidence="5" id="KW-1185">Reference proteome</keyword>
<feature type="signal peptide" evidence="2">
    <location>
        <begin position="1"/>
        <end position="21"/>
    </location>
</feature>
<dbReference type="Proteomes" id="UP000283522">
    <property type="component" value="Unassembled WGS sequence"/>
</dbReference>
<evidence type="ECO:0000256" key="2">
    <source>
        <dbReference type="SAM" id="SignalP"/>
    </source>
</evidence>
<accession>A0A418PT77</accession>
<feature type="domain" description="TonB-dependent receptor plug" evidence="3">
    <location>
        <begin position="699"/>
        <end position="792"/>
    </location>
</feature>
<dbReference type="GO" id="GO:0009279">
    <property type="term" value="C:cell outer membrane"/>
    <property type="evidence" value="ECO:0007669"/>
    <property type="project" value="UniProtKB-SubCell"/>
</dbReference>
<keyword evidence="1" id="KW-0812">Transmembrane</keyword>
<evidence type="ECO:0000256" key="1">
    <source>
        <dbReference type="PROSITE-ProRule" id="PRU01360"/>
    </source>
</evidence>